<dbReference type="RefSeq" id="WP_084071481.1">
    <property type="nucleotide sequence ID" value="NZ_FWXY01000029.1"/>
</dbReference>
<sequence>MANYIAIVHKETNTDFGVSFPDFPGCVTAGQNIDESKDLAQEVLALHIQGMIEDGDKLPAPSKLENIMANNDYADAVAFLVVTVPDVKPRTVRVNITVPEMTLQQIDAAAKKRGMSRSSFLVHVAQNAIQSNHSQASI</sequence>
<evidence type="ECO:0000313" key="3">
    <source>
        <dbReference type="Proteomes" id="UP000192418"/>
    </source>
</evidence>
<dbReference type="InterPro" id="IPR010985">
    <property type="entry name" value="Ribbon_hlx_hlx"/>
</dbReference>
<dbReference type="OrthoDB" id="9807959at2"/>
<accession>A0A1W2EEJ4</accession>
<dbReference type="InterPro" id="IPR035069">
    <property type="entry name" value="TTHA1013/TTHA0281-like"/>
</dbReference>
<dbReference type="SUPFAM" id="SSF143100">
    <property type="entry name" value="TTHA1013/TTHA0281-like"/>
    <property type="match status" value="1"/>
</dbReference>
<dbReference type="CDD" id="cd22231">
    <property type="entry name" value="RHH_NikR_HicB-like"/>
    <property type="match status" value="1"/>
</dbReference>
<proteinExistence type="predicted"/>
<protein>
    <submittedName>
        <fullName evidence="2">Predicted nuclease of the RNAse H fold, HicB family</fullName>
    </submittedName>
</protein>
<dbReference type="Gene3D" id="1.10.1220.10">
    <property type="entry name" value="Met repressor-like"/>
    <property type="match status" value="1"/>
</dbReference>
<dbReference type="Pfam" id="PF15919">
    <property type="entry name" value="HicB_lk_antitox"/>
    <property type="match status" value="1"/>
</dbReference>
<dbReference type="Gene3D" id="3.30.160.250">
    <property type="match status" value="1"/>
</dbReference>
<reference evidence="2 3" key="1">
    <citation type="submission" date="2017-04" db="EMBL/GenBank/DDBJ databases">
        <authorList>
            <person name="Afonso C.L."/>
            <person name="Miller P.J."/>
            <person name="Scott M.A."/>
            <person name="Spackman E."/>
            <person name="Goraichik I."/>
            <person name="Dimitrov K.M."/>
            <person name="Suarez D.L."/>
            <person name="Swayne D.E."/>
        </authorList>
    </citation>
    <scope>NUCLEOTIDE SEQUENCE [LARGE SCALE GENOMIC DNA]</scope>
    <source>
        <strain evidence="2 3">DSM 3385</strain>
    </source>
</reference>
<dbReference type="InterPro" id="IPR051404">
    <property type="entry name" value="TA_system_antitoxin"/>
</dbReference>
<evidence type="ECO:0000259" key="1">
    <source>
        <dbReference type="Pfam" id="PF15919"/>
    </source>
</evidence>
<dbReference type="InterPro" id="IPR013321">
    <property type="entry name" value="Arc_rbn_hlx_hlx"/>
</dbReference>
<dbReference type="PANTHER" id="PTHR34504:SF2">
    <property type="entry name" value="UPF0150 PROTEIN SSL0259"/>
    <property type="match status" value="1"/>
</dbReference>
<dbReference type="Proteomes" id="UP000192418">
    <property type="component" value="Unassembled WGS sequence"/>
</dbReference>
<dbReference type="GO" id="GO:0006355">
    <property type="term" value="P:regulation of DNA-templated transcription"/>
    <property type="evidence" value="ECO:0007669"/>
    <property type="project" value="InterPro"/>
</dbReference>
<evidence type="ECO:0000313" key="2">
    <source>
        <dbReference type="EMBL" id="SMD07812.1"/>
    </source>
</evidence>
<keyword evidence="3" id="KW-1185">Reference proteome</keyword>
<dbReference type="AlphaFoldDB" id="A0A1W2EEJ4"/>
<dbReference type="InterPro" id="IPR031807">
    <property type="entry name" value="HicB-like"/>
</dbReference>
<organism evidence="2 3">
    <name type="scientific">Desulfocicer vacuolatum DSM 3385</name>
    <dbReference type="NCBI Taxonomy" id="1121400"/>
    <lineage>
        <taxon>Bacteria</taxon>
        <taxon>Pseudomonadati</taxon>
        <taxon>Thermodesulfobacteriota</taxon>
        <taxon>Desulfobacteria</taxon>
        <taxon>Desulfobacterales</taxon>
        <taxon>Desulfobacteraceae</taxon>
        <taxon>Desulfocicer</taxon>
    </lineage>
</organism>
<dbReference type="EMBL" id="FWXY01000029">
    <property type="protein sequence ID" value="SMD07812.1"/>
    <property type="molecule type" value="Genomic_DNA"/>
</dbReference>
<name>A0A1W2EEJ4_9BACT</name>
<dbReference type="STRING" id="1121400.SAMN02746065_12935"/>
<feature type="domain" description="HicB-like antitoxin of toxin-antitoxin system" evidence="1">
    <location>
        <begin position="4"/>
        <end position="125"/>
    </location>
</feature>
<gene>
    <name evidence="2" type="ORF">SAMN02746065_12935</name>
</gene>
<dbReference type="PANTHER" id="PTHR34504">
    <property type="entry name" value="ANTITOXIN HICB"/>
    <property type="match status" value="1"/>
</dbReference>
<dbReference type="SUPFAM" id="SSF47598">
    <property type="entry name" value="Ribbon-helix-helix"/>
    <property type="match status" value="1"/>
</dbReference>